<dbReference type="Pfam" id="PF00873">
    <property type="entry name" value="ACR_tran"/>
    <property type="match status" value="1"/>
</dbReference>
<keyword evidence="3" id="KW-0812">Transmembrane</keyword>
<evidence type="ECO:0000256" key="2">
    <source>
        <dbReference type="SAM" id="MobiDB-lite"/>
    </source>
</evidence>
<dbReference type="EMBL" id="NRRL01000005">
    <property type="protein sequence ID" value="MBK1667228.1"/>
    <property type="molecule type" value="Genomic_DNA"/>
</dbReference>
<dbReference type="Gene3D" id="3.30.2090.10">
    <property type="entry name" value="Multidrug efflux transporter AcrB TolC docking domain, DN and DC subdomains"/>
    <property type="match status" value="2"/>
</dbReference>
<dbReference type="InterPro" id="IPR027463">
    <property type="entry name" value="AcrB_DN_DC_subdom"/>
</dbReference>
<keyword evidence="1" id="KW-0175">Coiled coil</keyword>
<feature type="transmembrane region" description="Helical" evidence="3">
    <location>
        <begin position="977"/>
        <end position="997"/>
    </location>
</feature>
<evidence type="ECO:0000313" key="5">
    <source>
        <dbReference type="Proteomes" id="UP001296873"/>
    </source>
</evidence>
<dbReference type="SUPFAM" id="SSF82693">
    <property type="entry name" value="Multidrug efflux transporter AcrB pore domain, PN1, PN2, PC1 and PC2 subdomains"/>
    <property type="match status" value="2"/>
</dbReference>
<feature type="transmembrane region" description="Helical" evidence="3">
    <location>
        <begin position="543"/>
        <end position="561"/>
    </location>
</feature>
<dbReference type="Gene3D" id="3.30.70.1430">
    <property type="entry name" value="Multidrug efflux transporter AcrB pore domain"/>
    <property type="match status" value="2"/>
</dbReference>
<name>A0ABS1D9X6_9PROT</name>
<feature type="region of interest" description="Disordered" evidence="2">
    <location>
        <begin position="1056"/>
        <end position="1079"/>
    </location>
</feature>
<feature type="transmembrane region" description="Helical" evidence="3">
    <location>
        <begin position="336"/>
        <end position="353"/>
    </location>
</feature>
<dbReference type="PRINTS" id="PR00702">
    <property type="entry name" value="ACRIFLAVINRP"/>
</dbReference>
<dbReference type="Gene3D" id="3.30.70.1320">
    <property type="entry name" value="Multidrug efflux transporter AcrB pore domain like"/>
    <property type="match status" value="1"/>
</dbReference>
<feature type="transmembrane region" description="Helical" evidence="3">
    <location>
        <begin position="428"/>
        <end position="447"/>
    </location>
</feature>
<dbReference type="Gene3D" id="3.30.70.1440">
    <property type="entry name" value="Multidrug efflux transporter AcrB pore domain"/>
    <property type="match status" value="1"/>
</dbReference>
<feature type="transmembrane region" description="Helical" evidence="3">
    <location>
        <begin position="874"/>
        <end position="891"/>
    </location>
</feature>
<protein>
    <submittedName>
        <fullName evidence="4">MFS transporter</fullName>
    </submittedName>
</protein>
<reference evidence="4 5" key="1">
    <citation type="journal article" date="2020" name="Microorganisms">
        <title>Osmotic Adaptation and Compatible Solute Biosynthesis of Phototrophic Bacteria as Revealed from Genome Analyses.</title>
        <authorList>
            <person name="Imhoff J.F."/>
            <person name="Rahn T."/>
            <person name="Kunzel S."/>
            <person name="Keller A."/>
            <person name="Neulinger S.C."/>
        </authorList>
    </citation>
    <scope>NUCLEOTIDE SEQUENCE [LARGE SCALE GENOMIC DNA]</scope>
    <source>
        <strain evidence="4 5">DSM 9895</strain>
    </source>
</reference>
<evidence type="ECO:0000256" key="1">
    <source>
        <dbReference type="SAM" id="Coils"/>
    </source>
</evidence>
<dbReference type="SUPFAM" id="SSF82714">
    <property type="entry name" value="Multidrug efflux transporter AcrB TolC docking domain, DN and DC subdomains"/>
    <property type="match status" value="2"/>
</dbReference>
<dbReference type="Gene3D" id="1.20.1640.10">
    <property type="entry name" value="Multidrug efflux transporter AcrB transmembrane domain"/>
    <property type="match status" value="2"/>
</dbReference>
<sequence>MNTLVDAALNHVRTVLSLLVLLLLAGGYAYLAIPKESDPDVNIPIIYTNVHHEGISPEDAERLIVKPLEQELEGVEGVKEMRSTAYQDGANVVLEFEAGFNADQAMQDVREAVDTAKPELPADADEPQVHEVNLSLFPVLVVTLSGDVPERTLLDLARDLRDEVESLQPVLDVEMAGNREELVELVVDPTMLESYDIDARQVLNAVDRSNRLVAAGAVNTGNGRFSIKVPGLFQSPQDILNMPVKVDGDRVVTIGDIATLRRTFKDPEGYARINGQSAIALEVSKRTGENIIETIERVRQTVEAERQAWPEAVEVTYTQDKSTNIRTMLSDLQNNVLAAVLLVMVVIVAALGLRSAAFVGVAIPGSFLTGVLVVYLAGLTVNVVVLFSLILAVGMLVDGAIVTVEYADRKLREGLPKRNAYGLAAKRMAWPIIAATATTLAAFLPLLFWPGMVGEFMKFLPITLLAVLTASLAMALIFVPTLGSVLGGGPGGDPSGDPGGEPTGDAKAQAIAAGGKDDLTRLGGFTGGYVRLLRHALKHPGKLLLAAVAALVAVQAAYAMYGRGVEFFPDVEPESAVLQIHGRGNLSIQQRDRLVQEVESQILQLQKERREFHAIYARSQIASGQRREEAEDIIGQVTLEFTDWWTRRPAQQIIEDIKTRASALPGIKVEAQKQQMGPPSGKPIQIEVTSDRTELIAPTVKRIVERMQQDPELIEIEDGRPIPGIEWELSVDRAQAAKFGADVSLVGSYIRMVTNGLKVGEFRSGDADEEIDMVVRFPEDQRSLNQLDQIRVHTDQGQVPLANFVTRTAQQRTSLIRRTDGDRSITIKADVAEGVLASNKIQEMQGFLKQADIPPAVNVAFTGENEDQKEAQQFLTKAFAVALFLMAIILVTQFNSFYSAFLILSAVILSTIGVMIGLLVTNQPFGIVMTGIGVIALAGIVVNNNIVLIDTFDRLKNDEPDVTTAILRTGAQRLRPVMLTTVTTILGLMPMVLGVNIDFFNRLVQVGAPSTELWQQLSIAIVFGLSFATVLTLFITPCALMWRANLQAWLRRRRGRGTPSAADDAQGRDRQAQLPHAAE</sequence>
<dbReference type="SUPFAM" id="SSF82866">
    <property type="entry name" value="Multidrug efflux transporter AcrB transmembrane domain"/>
    <property type="match status" value="2"/>
</dbReference>
<evidence type="ECO:0000313" key="4">
    <source>
        <dbReference type="EMBL" id="MBK1667228.1"/>
    </source>
</evidence>
<feature type="transmembrane region" description="Helical" evidence="3">
    <location>
        <begin position="925"/>
        <end position="947"/>
    </location>
</feature>
<dbReference type="RefSeq" id="WP_200339295.1">
    <property type="nucleotide sequence ID" value="NZ_NRRL01000005.1"/>
</dbReference>
<feature type="coiled-coil region" evidence="1">
    <location>
        <begin position="588"/>
        <end position="615"/>
    </location>
</feature>
<feature type="transmembrane region" description="Helical" evidence="3">
    <location>
        <begin position="459"/>
        <end position="479"/>
    </location>
</feature>
<keyword evidence="3" id="KW-0472">Membrane</keyword>
<feature type="transmembrane region" description="Helical" evidence="3">
    <location>
        <begin position="358"/>
        <end position="377"/>
    </location>
</feature>
<dbReference type="InterPro" id="IPR001036">
    <property type="entry name" value="Acrflvin-R"/>
</dbReference>
<keyword evidence="5" id="KW-1185">Reference proteome</keyword>
<keyword evidence="3" id="KW-1133">Transmembrane helix</keyword>
<organism evidence="4 5">
    <name type="scientific">Rhodovibrio sodomensis</name>
    <dbReference type="NCBI Taxonomy" id="1088"/>
    <lineage>
        <taxon>Bacteria</taxon>
        <taxon>Pseudomonadati</taxon>
        <taxon>Pseudomonadota</taxon>
        <taxon>Alphaproteobacteria</taxon>
        <taxon>Rhodospirillales</taxon>
        <taxon>Rhodovibrionaceae</taxon>
        <taxon>Rhodovibrio</taxon>
    </lineage>
</organism>
<comment type="caution">
    <text evidence="4">The sequence shown here is derived from an EMBL/GenBank/DDBJ whole genome shotgun (WGS) entry which is preliminary data.</text>
</comment>
<feature type="transmembrane region" description="Helical" evidence="3">
    <location>
        <begin position="383"/>
        <end position="407"/>
    </location>
</feature>
<dbReference type="PANTHER" id="PTHR32063">
    <property type="match status" value="1"/>
</dbReference>
<feature type="transmembrane region" description="Helical" evidence="3">
    <location>
        <begin position="898"/>
        <end position="919"/>
    </location>
</feature>
<feature type="transmembrane region" description="Helical" evidence="3">
    <location>
        <begin position="1017"/>
        <end position="1042"/>
    </location>
</feature>
<proteinExistence type="predicted"/>
<dbReference type="Proteomes" id="UP001296873">
    <property type="component" value="Unassembled WGS sequence"/>
</dbReference>
<accession>A0ABS1D9X6</accession>
<dbReference type="PANTHER" id="PTHR32063:SF0">
    <property type="entry name" value="SWARMING MOTILITY PROTEIN SWRC"/>
    <property type="match status" value="1"/>
</dbReference>
<evidence type="ECO:0000256" key="3">
    <source>
        <dbReference type="SAM" id="Phobius"/>
    </source>
</evidence>
<gene>
    <name evidence="4" type="ORF">CKO28_04120</name>
</gene>